<dbReference type="GO" id="GO:0046872">
    <property type="term" value="F:metal ion binding"/>
    <property type="evidence" value="ECO:0007669"/>
    <property type="project" value="InterPro"/>
</dbReference>
<dbReference type="Gene3D" id="3.40.50.20">
    <property type="match status" value="1"/>
</dbReference>
<dbReference type="InterPro" id="IPR011761">
    <property type="entry name" value="ATP-grasp"/>
</dbReference>
<dbReference type="Proteomes" id="UP001199750">
    <property type="component" value="Unassembled WGS sequence"/>
</dbReference>
<evidence type="ECO:0000256" key="2">
    <source>
        <dbReference type="ARBA" id="ARBA00022741"/>
    </source>
</evidence>
<keyword evidence="3 4" id="KW-0067">ATP-binding</keyword>
<organism evidence="6 7">
    <name type="scientific">Odoribacter splanchnicus</name>
    <dbReference type="NCBI Taxonomy" id="28118"/>
    <lineage>
        <taxon>Bacteria</taxon>
        <taxon>Pseudomonadati</taxon>
        <taxon>Bacteroidota</taxon>
        <taxon>Bacteroidia</taxon>
        <taxon>Bacteroidales</taxon>
        <taxon>Odoribacteraceae</taxon>
        <taxon>Odoribacter</taxon>
    </lineage>
</organism>
<dbReference type="AlphaFoldDB" id="A0AAW5CKG3"/>
<dbReference type="Gene3D" id="3.30.470.20">
    <property type="entry name" value="ATP-grasp fold, B domain"/>
    <property type="match status" value="1"/>
</dbReference>
<feature type="domain" description="ATP-grasp" evidence="5">
    <location>
        <begin position="106"/>
        <end position="298"/>
    </location>
</feature>
<reference evidence="6" key="1">
    <citation type="submission" date="2022-01" db="EMBL/GenBank/DDBJ databases">
        <title>Collection of gut derived symbiotic bacterial strains cultured from healthy donors.</title>
        <authorList>
            <person name="Lin H."/>
            <person name="Kohout C."/>
            <person name="Waligurski E."/>
            <person name="Pamer E.G."/>
        </authorList>
    </citation>
    <scope>NUCLEOTIDE SEQUENCE</scope>
    <source>
        <strain evidence="6">DFI.1.149</strain>
    </source>
</reference>
<evidence type="ECO:0000256" key="4">
    <source>
        <dbReference type="PROSITE-ProRule" id="PRU00409"/>
    </source>
</evidence>
<dbReference type="Pfam" id="PF21360">
    <property type="entry name" value="PylC-like_N"/>
    <property type="match status" value="1"/>
</dbReference>
<dbReference type="InterPro" id="IPR052032">
    <property type="entry name" value="ATP-dep_AA_Ligase"/>
</dbReference>
<evidence type="ECO:0000256" key="1">
    <source>
        <dbReference type="ARBA" id="ARBA00022598"/>
    </source>
</evidence>
<evidence type="ECO:0000256" key="3">
    <source>
        <dbReference type="ARBA" id="ARBA00022840"/>
    </source>
</evidence>
<accession>A0AAW5CKG3</accession>
<keyword evidence="2 4" id="KW-0547">Nucleotide-binding</keyword>
<dbReference type="EMBL" id="JAKNDN010000057">
    <property type="protein sequence ID" value="MCG4962086.1"/>
    <property type="molecule type" value="Genomic_DNA"/>
</dbReference>
<keyword evidence="1" id="KW-0436">Ligase</keyword>
<dbReference type="SUPFAM" id="SSF52440">
    <property type="entry name" value="PreATP-grasp domain"/>
    <property type="match status" value="1"/>
</dbReference>
<protein>
    <submittedName>
        <fullName evidence="6">ATP-grasp domain-containing protein</fullName>
    </submittedName>
</protein>
<proteinExistence type="predicted"/>
<dbReference type="PANTHER" id="PTHR43585">
    <property type="entry name" value="FUMIPYRROLE BIOSYNTHESIS PROTEIN C"/>
    <property type="match status" value="1"/>
</dbReference>
<dbReference type="SUPFAM" id="SSF56059">
    <property type="entry name" value="Glutathione synthetase ATP-binding domain-like"/>
    <property type="match status" value="1"/>
</dbReference>
<dbReference type="InterPro" id="IPR048764">
    <property type="entry name" value="PylC_N"/>
</dbReference>
<sequence length="377" mass="42255">MKKILILGAGEMQVPVIQKVKQTGMYAIVADYADTAPGFIDADKKYLVSTVDFEALLKIAQEEKIDGILTTSDYPVNIVARISRMLGLSAMSPGVAEICTNKYLQRTLFSKNGIRTPFFRLCENTAHLSGLTDFPYVVKPVDSSASRGVVRVNNAKELSDAFHLALTYSRSKKVLVESFIEGREFSVETYTQKGKTDIIAITEKLIIGEDYGAFVEDTHIEPARLTKEEDALIRMEVIRAIQVSGLDNSPSHTEVKLSSGEPYIIEIACRLGGDYITSDLVPLSTGVDMLENLIKVSIGEKIEIKPKWKKVSCVQFLNPWNYYRCADFIRRGSSAIVRYEQKPFSERIIKNSLDRLGYILLQTDTLEELECILKEIK</sequence>
<dbReference type="PROSITE" id="PS50975">
    <property type="entry name" value="ATP_GRASP"/>
    <property type="match status" value="1"/>
</dbReference>
<name>A0AAW5CKG3_9BACT</name>
<gene>
    <name evidence="6" type="ORF">L0P03_19910</name>
</gene>
<evidence type="ECO:0000313" key="7">
    <source>
        <dbReference type="Proteomes" id="UP001199750"/>
    </source>
</evidence>
<dbReference type="Pfam" id="PF13535">
    <property type="entry name" value="ATP-grasp_4"/>
    <property type="match status" value="1"/>
</dbReference>
<dbReference type="GO" id="GO:0016874">
    <property type="term" value="F:ligase activity"/>
    <property type="evidence" value="ECO:0007669"/>
    <property type="project" value="UniProtKB-KW"/>
</dbReference>
<dbReference type="Gene3D" id="3.30.1490.20">
    <property type="entry name" value="ATP-grasp fold, A domain"/>
    <property type="match status" value="1"/>
</dbReference>
<dbReference type="RefSeq" id="WP_118112617.1">
    <property type="nucleotide sequence ID" value="NZ_JADNHN010000018.1"/>
</dbReference>
<dbReference type="GO" id="GO:0005524">
    <property type="term" value="F:ATP binding"/>
    <property type="evidence" value="ECO:0007669"/>
    <property type="project" value="UniProtKB-UniRule"/>
</dbReference>
<evidence type="ECO:0000313" key="6">
    <source>
        <dbReference type="EMBL" id="MCG4962086.1"/>
    </source>
</evidence>
<dbReference type="InterPro" id="IPR013815">
    <property type="entry name" value="ATP_grasp_subdomain_1"/>
</dbReference>
<comment type="caution">
    <text evidence="6">The sequence shown here is derived from an EMBL/GenBank/DDBJ whole genome shotgun (WGS) entry which is preliminary data.</text>
</comment>
<evidence type="ECO:0000259" key="5">
    <source>
        <dbReference type="PROSITE" id="PS50975"/>
    </source>
</evidence>
<dbReference type="PANTHER" id="PTHR43585:SF2">
    <property type="entry name" value="ATP-GRASP ENZYME FSQD"/>
    <property type="match status" value="1"/>
</dbReference>
<dbReference type="InterPro" id="IPR016185">
    <property type="entry name" value="PreATP-grasp_dom_sf"/>
</dbReference>